<name>A0A9W8K6L0_9AGAR</name>
<gene>
    <name evidence="1" type="ORF">NLJ89_g5908</name>
</gene>
<comment type="caution">
    <text evidence="1">The sequence shown here is derived from an EMBL/GenBank/DDBJ whole genome shotgun (WGS) entry which is preliminary data.</text>
</comment>
<accession>A0A9W8K6L0</accession>
<sequence length="158" mass="17491">MSTTSDTTQPAVTRLPLADGEVDPKTVEVRAERGKADLAEDILQIIKNIIDGILADDANRGKFTTAMVSTGFREHPGFNWICCHTAHSYQWDGVKGIDWSHFHEELDIQIGGTIGYEIYWARSGVFALHGDGGFQNWAYTGNVTGKSQDGRILYFSKP</sequence>
<keyword evidence="2" id="KW-1185">Reference proteome</keyword>
<organism evidence="1 2">
    <name type="scientific">Agrocybe chaxingu</name>
    <dbReference type="NCBI Taxonomy" id="84603"/>
    <lineage>
        <taxon>Eukaryota</taxon>
        <taxon>Fungi</taxon>
        <taxon>Dikarya</taxon>
        <taxon>Basidiomycota</taxon>
        <taxon>Agaricomycotina</taxon>
        <taxon>Agaricomycetes</taxon>
        <taxon>Agaricomycetidae</taxon>
        <taxon>Agaricales</taxon>
        <taxon>Agaricineae</taxon>
        <taxon>Strophariaceae</taxon>
        <taxon>Agrocybe</taxon>
    </lineage>
</organism>
<evidence type="ECO:0000313" key="1">
    <source>
        <dbReference type="EMBL" id="KAJ3508159.1"/>
    </source>
</evidence>
<protein>
    <submittedName>
        <fullName evidence="1">Uncharacterized protein</fullName>
    </submittedName>
</protein>
<reference evidence="1" key="1">
    <citation type="submission" date="2022-07" db="EMBL/GenBank/DDBJ databases">
        <title>Genome Sequence of Agrocybe chaxingu.</title>
        <authorList>
            <person name="Buettner E."/>
        </authorList>
    </citation>
    <scope>NUCLEOTIDE SEQUENCE</scope>
    <source>
        <strain evidence="1">MP-N11</strain>
    </source>
</reference>
<dbReference type="OrthoDB" id="3685327at2759"/>
<dbReference type="Proteomes" id="UP001148786">
    <property type="component" value="Unassembled WGS sequence"/>
</dbReference>
<evidence type="ECO:0000313" key="2">
    <source>
        <dbReference type="Proteomes" id="UP001148786"/>
    </source>
</evidence>
<dbReference type="EMBL" id="JANKHO010000588">
    <property type="protein sequence ID" value="KAJ3508159.1"/>
    <property type="molecule type" value="Genomic_DNA"/>
</dbReference>
<dbReference type="AlphaFoldDB" id="A0A9W8K6L0"/>
<proteinExistence type="predicted"/>